<evidence type="ECO:0000313" key="2">
    <source>
        <dbReference type="Proteomes" id="UP000002634"/>
    </source>
</evidence>
<name>A0AAU8PX02_EDWPI</name>
<reference evidence="1 2" key="1">
    <citation type="journal article" date="2009" name="PLoS ONE">
        <title>Genome sequence of the versatile fish pathogen Edwardsiella tarda provides insights into its adaptation to broad host ranges and intracellular niches.</title>
        <authorList>
            <person name="Wang Q."/>
            <person name="Yang M."/>
            <person name="Xiao J."/>
            <person name="Wu H."/>
            <person name="Wang X."/>
            <person name="Lv Y."/>
            <person name="Xu L."/>
            <person name="Zheng H."/>
            <person name="Wang S."/>
            <person name="Zhao G."/>
            <person name="Liu Q."/>
            <person name="Zhang Y."/>
        </authorList>
    </citation>
    <scope>NUCLEOTIDE SEQUENCE [LARGE SCALE GENOMIC DNA]</scope>
    <source>
        <strain evidence="2">EIB202 / CCTCC M208068</strain>
    </source>
</reference>
<dbReference type="Proteomes" id="UP000002634">
    <property type="component" value="Chromosome"/>
</dbReference>
<dbReference type="AlphaFoldDB" id="A0AAU8PX02"/>
<dbReference type="EMBL" id="CP001135">
    <property type="protein sequence ID" value="ACY85894.1"/>
    <property type="molecule type" value="Genomic_DNA"/>
</dbReference>
<keyword evidence="2" id="KW-1185">Reference proteome</keyword>
<sequence length="47" mass="5581">MYHLSTEAARANLEPAIMLVRNREQDKLYFISVIIWMNKSSFTHLIK</sequence>
<protein>
    <submittedName>
        <fullName evidence="1">Uncharacterized protein</fullName>
    </submittedName>
</protein>
<organism evidence="1 2">
    <name type="scientific">Edwardsiella piscicida</name>
    <dbReference type="NCBI Taxonomy" id="1263550"/>
    <lineage>
        <taxon>Bacteria</taxon>
        <taxon>Pseudomonadati</taxon>
        <taxon>Pseudomonadota</taxon>
        <taxon>Gammaproteobacteria</taxon>
        <taxon>Enterobacterales</taxon>
        <taxon>Hafniaceae</taxon>
        <taxon>Edwardsiella</taxon>
    </lineage>
</organism>
<gene>
    <name evidence="1" type="ordered locus">ETAE_3061</name>
</gene>
<proteinExistence type="predicted"/>
<accession>A0AAU8PX02</accession>
<evidence type="ECO:0000313" key="1">
    <source>
        <dbReference type="EMBL" id="ACY85894.1"/>
    </source>
</evidence>
<dbReference type="KEGG" id="etr:ETAE_3061"/>